<organism evidence="2">
    <name type="scientific">Calcidiscus leptoporus</name>
    <dbReference type="NCBI Taxonomy" id="127549"/>
    <lineage>
        <taxon>Eukaryota</taxon>
        <taxon>Haptista</taxon>
        <taxon>Haptophyta</taxon>
        <taxon>Prymnesiophyceae</taxon>
        <taxon>Coccolithales</taxon>
        <taxon>Calcidiscaceae</taxon>
        <taxon>Calcidiscus</taxon>
    </lineage>
</organism>
<dbReference type="AlphaFoldDB" id="A0A7S0IVB0"/>
<reference evidence="2" key="1">
    <citation type="submission" date="2021-01" db="EMBL/GenBank/DDBJ databases">
        <authorList>
            <person name="Corre E."/>
            <person name="Pelletier E."/>
            <person name="Niang G."/>
            <person name="Scheremetjew M."/>
            <person name="Finn R."/>
            <person name="Kale V."/>
            <person name="Holt S."/>
            <person name="Cochrane G."/>
            <person name="Meng A."/>
            <person name="Brown T."/>
            <person name="Cohen L."/>
        </authorList>
    </citation>
    <scope>NUCLEOTIDE SEQUENCE</scope>
    <source>
        <strain evidence="2">RCC1130</strain>
    </source>
</reference>
<proteinExistence type="predicted"/>
<gene>
    <name evidence="2" type="ORF">CLEP1334_LOCUS7750</name>
</gene>
<protein>
    <submittedName>
        <fullName evidence="2">Uncharacterized protein</fullName>
    </submittedName>
</protein>
<dbReference type="EMBL" id="HBER01015428">
    <property type="protein sequence ID" value="CAD8532495.1"/>
    <property type="molecule type" value="Transcribed_RNA"/>
</dbReference>
<accession>A0A7S0IVB0</accession>
<sequence length="135" mass="15721">MQCSQVPYHDCAILHFGETWQREFRDRSEKNLQKAWDILSPREGDSCRANRSERGHLDAGEFKPDHREATTDAAENRHGDLGEPVRSVHFNLVVHFFEKRQAQNSTQLVVRLLDNDLPCHQLAELERSQLFIRDA</sequence>
<evidence type="ECO:0000256" key="1">
    <source>
        <dbReference type="SAM" id="MobiDB-lite"/>
    </source>
</evidence>
<evidence type="ECO:0000313" key="2">
    <source>
        <dbReference type="EMBL" id="CAD8532495.1"/>
    </source>
</evidence>
<name>A0A7S0IVB0_9EUKA</name>
<feature type="region of interest" description="Disordered" evidence="1">
    <location>
        <begin position="42"/>
        <end position="82"/>
    </location>
</feature>